<reference evidence="2" key="1">
    <citation type="submission" date="2018-08" db="EMBL/GenBank/DDBJ databases">
        <title>Draft genome sequence of azole-resistant Aspergillus thermomutatus (Neosartorya pseudofischeri) strain HMR AF 39, isolated from a human nasal aspirate.</title>
        <authorList>
            <person name="Parent-Michaud M."/>
            <person name="Dufresne P.J."/>
            <person name="Fournier E."/>
            <person name="Martineau C."/>
            <person name="Moreira S."/>
            <person name="Perkins V."/>
            <person name="De Repentigny L."/>
            <person name="Dufresne S.F."/>
        </authorList>
    </citation>
    <scope>NUCLEOTIDE SEQUENCE [LARGE SCALE GENOMIC DNA]</scope>
    <source>
        <strain evidence="2">HMR AF 39</strain>
    </source>
</reference>
<dbReference type="RefSeq" id="XP_026613882.1">
    <property type="nucleotide sequence ID" value="XM_026758804.1"/>
</dbReference>
<comment type="caution">
    <text evidence="2">The sequence shown here is derived from an EMBL/GenBank/DDBJ whole genome shotgun (WGS) entry which is preliminary data.</text>
</comment>
<feature type="compositionally biased region" description="Polar residues" evidence="1">
    <location>
        <begin position="1"/>
        <end position="21"/>
    </location>
</feature>
<feature type="compositionally biased region" description="Low complexity" evidence="1">
    <location>
        <begin position="100"/>
        <end position="109"/>
    </location>
</feature>
<name>A0A397GX96_ASPTH</name>
<dbReference type="Proteomes" id="UP000215305">
    <property type="component" value="Unassembled WGS sequence"/>
</dbReference>
<evidence type="ECO:0000313" key="2">
    <source>
        <dbReference type="EMBL" id="RHZ54144.1"/>
    </source>
</evidence>
<dbReference type="EMBL" id="NKHU02000114">
    <property type="protein sequence ID" value="RHZ54144.1"/>
    <property type="molecule type" value="Genomic_DNA"/>
</dbReference>
<sequence>MCSFSPGSFVQKSSGRPSRPNSGFLPIAPRPSIESPSAAARQAAIPTTLPPGHPGTGAVPAHRPSPPPRSMDTQMASQSPPSASGYAHAHGHHRHHHPGARSTAPAVPGTGIGIGITTAPPPPSHFPLSRGSFATPALASVADIPVSMSMMDGQAFLFGDGGYADGGVFCSLDDLDVDVDVGAGALQGGMMQPEWGDQFWLGDDSV</sequence>
<feature type="compositionally biased region" description="Polar residues" evidence="1">
    <location>
        <begin position="71"/>
        <end position="80"/>
    </location>
</feature>
<evidence type="ECO:0000256" key="1">
    <source>
        <dbReference type="SAM" id="MobiDB-lite"/>
    </source>
</evidence>
<dbReference type="AlphaFoldDB" id="A0A397GX96"/>
<protein>
    <submittedName>
        <fullName evidence="2">Uncharacterized protein</fullName>
    </submittedName>
</protein>
<dbReference type="GeneID" id="38127159"/>
<accession>A0A397GX96</accession>
<evidence type="ECO:0000313" key="3">
    <source>
        <dbReference type="Proteomes" id="UP000215305"/>
    </source>
</evidence>
<organism evidence="2 3">
    <name type="scientific">Aspergillus thermomutatus</name>
    <name type="common">Neosartorya pseudofischeri</name>
    <dbReference type="NCBI Taxonomy" id="41047"/>
    <lineage>
        <taxon>Eukaryota</taxon>
        <taxon>Fungi</taxon>
        <taxon>Dikarya</taxon>
        <taxon>Ascomycota</taxon>
        <taxon>Pezizomycotina</taxon>
        <taxon>Eurotiomycetes</taxon>
        <taxon>Eurotiomycetidae</taxon>
        <taxon>Eurotiales</taxon>
        <taxon>Aspergillaceae</taxon>
        <taxon>Aspergillus</taxon>
        <taxon>Aspergillus subgen. Fumigati</taxon>
    </lineage>
</organism>
<dbReference type="OrthoDB" id="5600085at2759"/>
<gene>
    <name evidence="2" type="ORF">CDV56_105185</name>
</gene>
<feature type="region of interest" description="Disordered" evidence="1">
    <location>
        <begin position="1"/>
        <end position="127"/>
    </location>
</feature>
<feature type="compositionally biased region" description="Basic residues" evidence="1">
    <location>
        <begin position="89"/>
        <end position="99"/>
    </location>
</feature>
<dbReference type="VEuPathDB" id="FungiDB:CDV56_105185"/>
<keyword evidence="3" id="KW-1185">Reference proteome</keyword>
<proteinExistence type="predicted"/>